<name>A0AAD6HHT5_9EURO</name>
<dbReference type="PANTHER" id="PTHR23082:SF0">
    <property type="entry name" value="GENERAL TRANSCRIPTION FACTOR 3C POLYPEPTIDE 3"/>
    <property type="match status" value="1"/>
</dbReference>
<evidence type="ECO:0000313" key="3">
    <source>
        <dbReference type="Proteomes" id="UP001215712"/>
    </source>
</evidence>
<reference evidence="2" key="2">
    <citation type="submission" date="2023-01" db="EMBL/GenBank/DDBJ databases">
        <authorList>
            <person name="Petersen C."/>
        </authorList>
    </citation>
    <scope>NUCLEOTIDE SEQUENCE</scope>
    <source>
        <strain evidence="2">IBT 17514</strain>
    </source>
</reference>
<dbReference type="SUPFAM" id="SSF48452">
    <property type="entry name" value="TPR-like"/>
    <property type="match status" value="2"/>
</dbReference>
<dbReference type="SMART" id="SM00028">
    <property type="entry name" value="TPR"/>
    <property type="match status" value="6"/>
</dbReference>
<dbReference type="PANTHER" id="PTHR23082">
    <property type="entry name" value="TRANSCRIPTION INITIATION FACTOR IIIC TFIIIC , POLYPEPTIDE 3-RELATED"/>
    <property type="match status" value="1"/>
</dbReference>
<dbReference type="InterPro" id="IPR011990">
    <property type="entry name" value="TPR-like_helical_dom_sf"/>
</dbReference>
<accession>A0AAD6HHT5</accession>
<dbReference type="InterPro" id="IPR019734">
    <property type="entry name" value="TPR_rpt"/>
</dbReference>
<dbReference type="Pfam" id="PF14559">
    <property type="entry name" value="TPR_19"/>
    <property type="match status" value="1"/>
</dbReference>
<dbReference type="GO" id="GO:0006383">
    <property type="term" value="P:transcription by RNA polymerase III"/>
    <property type="evidence" value="ECO:0007669"/>
    <property type="project" value="InterPro"/>
</dbReference>
<keyword evidence="3" id="KW-1185">Reference proteome</keyword>
<proteinExistence type="predicted"/>
<feature type="compositionally biased region" description="Acidic residues" evidence="1">
    <location>
        <begin position="59"/>
        <end position="69"/>
    </location>
</feature>
<feature type="compositionally biased region" description="Polar residues" evidence="1">
    <location>
        <begin position="29"/>
        <end position="38"/>
    </location>
</feature>
<organism evidence="2 3">
    <name type="scientific">Penicillium malachiteum</name>
    <dbReference type="NCBI Taxonomy" id="1324776"/>
    <lineage>
        <taxon>Eukaryota</taxon>
        <taxon>Fungi</taxon>
        <taxon>Dikarya</taxon>
        <taxon>Ascomycota</taxon>
        <taxon>Pezizomycotina</taxon>
        <taxon>Eurotiomycetes</taxon>
        <taxon>Eurotiomycetidae</taxon>
        <taxon>Eurotiales</taxon>
        <taxon>Aspergillaceae</taxon>
        <taxon>Penicillium</taxon>
    </lineage>
</organism>
<feature type="region of interest" description="Disordered" evidence="1">
    <location>
        <begin position="1"/>
        <end position="183"/>
    </location>
</feature>
<feature type="compositionally biased region" description="Polar residues" evidence="1">
    <location>
        <begin position="101"/>
        <end position="116"/>
    </location>
</feature>
<dbReference type="GO" id="GO:0000127">
    <property type="term" value="C:transcription factor TFIIIC complex"/>
    <property type="evidence" value="ECO:0007669"/>
    <property type="project" value="TreeGrafter"/>
</dbReference>
<dbReference type="Gene3D" id="1.25.40.10">
    <property type="entry name" value="Tetratricopeptide repeat domain"/>
    <property type="match status" value="2"/>
</dbReference>
<evidence type="ECO:0000313" key="2">
    <source>
        <dbReference type="EMBL" id="KAJ5719085.1"/>
    </source>
</evidence>
<feature type="compositionally biased region" description="Basic residues" evidence="1">
    <location>
        <begin position="164"/>
        <end position="175"/>
    </location>
</feature>
<dbReference type="EMBL" id="JAQJAN010000011">
    <property type="protein sequence ID" value="KAJ5719085.1"/>
    <property type="molecule type" value="Genomic_DNA"/>
</dbReference>
<dbReference type="AlphaFoldDB" id="A0AAD6HHT5"/>
<gene>
    <name evidence="2" type="ORF">N7493_007540</name>
</gene>
<dbReference type="Proteomes" id="UP001215712">
    <property type="component" value="Unassembled WGS sequence"/>
</dbReference>
<reference evidence="2" key="1">
    <citation type="journal article" date="2023" name="IMA Fungus">
        <title>Comparative genomic study of the Penicillium genus elucidates a diverse pangenome and 15 lateral gene transfer events.</title>
        <authorList>
            <person name="Petersen C."/>
            <person name="Sorensen T."/>
            <person name="Nielsen M.R."/>
            <person name="Sondergaard T.E."/>
            <person name="Sorensen J.L."/>
            <person name="Fitzpatrick D.A."/>
            <person name="Frisvad J.C."/>
            <person name="Nielsen K.L."/>
        </authorList>
    </citation>
    <scope>NUCLEOTIDE SEQUENCE</scope>
    <source>
        <strain evidence="2">IBT 17514</strain>
    </source>
</reference>
<sequence length="1102" mass="126263">MEDQDIPMSTPDEYSAYPDIDEGSAYPWQGTQTQTNQHDVPRDIPTSLIDPRLYGGDLPAEDSTAENADEASSAPEFYSDLSDDSQLDLGQLDVGDDDSDFVNQSESYVQSYNHRSSYIGKTDSSISDDSDEQDSEGDEADSESDGRRRRRRRRGGPFSGRWGARGRKGVKRGPRKPLEPGPEFKMLHSEATEAFIDGDYDRAMERVMLAIQNNPEMFPAHSLLSEIFLAQGQKDKALAALFNGAHTRPKDPAVWLKVARLVMQRAGEDRQSAMKDVIYCYTRVLDIEPTNCHIRYQRAAIFREFGYNSRAAAEYERILRDRPHNAKALRHLAEVYIDLHEVHKAIKYWEESIKYYLTIDPQTARFSWSEVNIYAELFSLTGQLSQGLSALKSVARWLLGRKDDTMWDDFDSDDREWDPNDSPRRIKTDGFEPDQWPSGSYGLGLPLELRIKMGLFRLRLGHSHHQEALHHFEWLNPDDTSEDARIFDFGDLFREVADALKDHGLLDEALRFYLPIQETAEHADIGYYMAMADCCFQLGKMEDAETFYLTVAGHDSKHMASRIALAKLYETIEMEEEAMKYANEAILIGRQEGRIRRRMDARLEQLAEEFRRADMIAPKQSAPQTAATLTTWEPTGYERGEGGASEEASRAEDAQYLYRKLQDLDPPMREGVPKAVQDWLDIADALLRDFRSNRVFYPMARTMEFQGYHKKSDKSREYTMLDEAQEVAGRIQKSTGDSRPTEPVQDSVPNEYYGIPFDEWLDIFLQYALVITEEGEPDEAYEALDSAAVANIWIHQKRKLRMIHVCWFTCALRARDEETLIQEARWFIKEYQFVTDTYRLFSMLSYLSGDTHKPLFHASPSMKFMLRQIKAMDFTVPDDPDKPQVVRQTIWKEQAALSTRDENGKRIPAESLDIAVIVLYGHILYSGGSFYPALNYFFRAYALDDQNPMILLSIALCFVHHSLKRQSENRHYLISQGIAFLGEYRRIRSRPGTLLSERQEMEFNCARVWQSLGLSHLAVSGYEKVLELGKKIQQQTVEASSTTDDADVVMGEADQSPQPETPTSSKFVEDFTRDAAYALQCLYVFGGDEKKAKAITEEWLVI</sequence>
<feature type="compositionally biased region" description="Acidic residues" evidence="1">
    <location>
        <begin position="126"/>
        <end position="143"/>
    </location>
</feature>
<dbReference type="InterPro" id="IPR039340">
    <property type="entry name" value="Tfc4/TFIIIC-102/Sfc4"/>
</dbReference>
<comment type="caution">
    <text evidence="2">The sequence shown here is derived from an EMBL/GenBank/DDBJ whole genome shotgun (WGS) entry which is preliminary data.</text>
</comment>
<protein>
    <submittedName>
        <fullName evidence="2">Tetratricopeptide-like helical</fullName>
    </submittedName>
</protein>
<evidence type="ECO:0000256" key="1">
    <source>
        <dbReference type="SAM" id="MobiDB-lite"/>
    </source>
</evidence>